<proteinExistence type="predicted"/>
<dbReference type="EMBL" id="CAACVI010000045">
    <property type="protein sequence ID" value="VEN74820.1"/>
    <property type="molecule type" value="Genomic_DNA"/>
</dbReference>
<name>A0A484HI23_9BACT</name>
<dbReference type="PANTHER" id="PTHR36456">
    <property type="entry name" value="UPF0232 PROTEIN SCO3875"/>
    <property type="match status" value="1"/>
</dbReference>
<dbReference type="InterPro" id="IPR007922">
    <property type="entry name" value="DciA-like"/>
</dbReference>
<protein>
    <recommendedName>
        <fullName evidence="2">DUF721 domain-containing protein</fullName>
    </recommendedName>
</protein>
<reference evidence="1" key="1">
    <citation type="submission" date="2019-01" db="EMBL/GenBank/DDBJ databases">
        <authorList>
            <consortium name="Genoscope - CEA"/>
            <person name="William W."/>
        </authorList>
    </citation>
    <scope>NUCLEOTIDE SEQUENCE</scope>
    <source>
        <strain evidence="1">CR-1</strain>
    </source>
</reference>
<evidence type="ECO:0000313" key="1">
    <source>
        <dbReference type="EMBL" id="VEN74820.1"/>
    </source>
</evidence>
<organism evidence="1">
    <name type="scientific">uncultured Desulfobacteraceae bacterium</name>
    <dbReference type="NCBI Taxonomy" id="218296"/>
    <lineage>
        <taxon>Bacteria</taxon>
        <taxon>Pseudomonadati</taxon>
        <taxon>Thermodesulfobacteriota</taxon>
        <taxon>Desulfobacteria</taxon>
        <taxon>Desulfobacterales</taxon>
        <taxon>Desulfobacteraceae</taxon>
        <taxon>environmental samples</taxon>
    </lineage>
</organism>
<dbReference type="Pfam" id="PF05258">
    <property type="entry name" value="DciA"/>
    <property type="match status" value="1"/>
</dbReference>
<dbReference type="AlphaFoldDB" id="A0A484HI23"/>
<sequence>MWTGDSPMGIKKGIPSPRPQRLDGLIGDILKTRLPLSARTLFQISDQWPDLVGEKAAQNTSPGALKEKTLLVHATSPVWIHHMQFCKKEIMEKLNRSLGKERVEHIIFKIGRV</sequence>
<gene>
    <name evidence="1" type="ORF">EPICR_50096</name>
</gene>
<evidence type="ECO:0008006" key="2">
    <source>
        <dbReference type="Google" id="ProtNLM"/>
    </source>
</evidence>
<accession>A0A484HI23</accession>
<dbReference type="PANTHER" id="PTHR36456:SF1">
    <property type="entry name" value="UPF0232 PROTEIN SCO3875"/>
    <property type="match status" value="1"/>
</dbReference>